<dbReference type="SUPFAM" id="SSF75304">
    <property type="entry name" value="Amidase signature (AS) enzymes"/>
    <property type="match status" value="1"/>
</dbReference>
<evidence type="ECO:0000313" key="2">
    <source>
        <dbReference type="EMBL" id="WFE89225.1"/>
    </source>
</evidence>
<evidence type="ECO:0000313" key="3">
    <source>
        <dbReference type="Proteomes" id="UP001209803"/>
    </source>
</evidence>
<dbReference type="Pfam" id="PF01425">
    <property type="entry name" value="Amidase"/>
    <property type="match status" value="1"/>
</dbReference>
<keyword evidence="3" id="KW-1185">Reference proteome</keyword>
<sequence length="441" mass="46959">MSETASNQLTRTLDAVARTEDKVHAYRHVLELEARSSASDVDLSKASSPIAGWAFAVKEVFDVAGVVTSGGSQAYEDRVATLDATVVARLRAAGGTLVGTQVAHELTCGLDQPLTRNPWNLSYYPGGSSAGAGVSVAVGSARFALGTDAAGSVRIPEAMTGTTGLKPTWGLISSHGVMREASAPSIDHVGIIARSAAEIGKVLPILTDPDPWDAATLQARCDQDQRPQHNNRIAVLGETTLSALTDAYPLDPEIKIALADSCKVFRQAGAEIVELELPTLPMAVDAIVTLFSAELAWANTAALAKRRDRFNPKVAEMIETGLGIPADRLMDAVRVRSKLQKELSAAFAAVSTHFLLTPTTPRPAMSLAEFDPTQELGTLIPFTCGFNLTGNPAISIPCGQTKEGLPIGLQTVGSHYMETELLDLAMEFQRQTHWHELRCPI</sequence>
<reference evidence="2 3" key="1">
    <citation type="submission" date="2023-03" db="EMBL/GenBank/DDBJ databases">
        <title>Roseibium porphyridii sp. nov. and Roseibium rhodosorbium sp. nov. isolated from marine algae, Porphyridium cruentum and Rhodosorus marinus, respectively.</title>
        <authorList>
            <person name="Lee M.W."/>
            <person name="Choi B.J."/>
            <person name="Lee J.K."/>
            <person name="Choi D.G."/>
            <person name="Baek J.H."/>
            <person name="Bayburt H."/>
            <person name="Kim J.M."/>
            <person name="Han D.M."/>
            <person name="Kim K.H."/>
            <person name="Jeon C.O."/>
        </authorList>
    </citation>
    <scope>NUCLEOTIDE SEQUENCE [LARGE SCALE GENOMIC DNA]</scope>
    <source>
        <strain evidence="2 3">KMA01</strain>
    </source>
</reference>
<dbReference type="EMBL" id="CP120863">
    <property type="protein sequence ID" value="WFE89225.1"/>
    <property type="molecule type" value="Genomic_DNA"/>
</dbReference>
<dbReference type="Gene3D" id="3.90.1300.10">
    <property type="entry name" value="Amidase signature (AS) domain"/>
    <property type="match status" value="1"/>
</dbReference>
<dbReference type="RefSeq" id="WP_265680545.1">
    <property type="nucleotide sequence ID" value="NZ_CP120863.1"/>
</dbReference>
<protein>
    <submittedName>
        <fullName evidence="2">Amidase</fullName>
    </submittedName>
</protein>
<dbReference type="InterPro" id="IPR036928">
    <property type="entry name" value="AS_sf"/>
</dbReference>
<proteinExistence type="predicted"/>
<dbReference type="InterPro" id="IPR023631">
    <property type="entry name" value="Amidase_dom"/>
</dbReference>
<dbReference type="PANTHER" id="PTHR11895:SF176">
    <property type="entry name" value="AMIDASE AMID-RELATED"/>
    <property type="match status" value="1"/>
</dbReference>
<evidence type="ECO:0000259" key="1">
    <source>
        <dbReference type="Pfam" id="PF01425"/>
    </source>
</evidence>
<name>A0ABY8F7F5_9HYPH</name>
<gene>
    <name evidence="2" type="ORF">K1718_24210</name>
</gene>
<dbReference type="InterPro" id="IPR000120">
    <property type="entry name" value="Amidase"/>
</dbReference>
<organism evidence="2 3">
    <name type="scientific">Roseibium porphyridii</name>
    <dbReference type="NCBI Taxonomy" id="2866279"/>
    <lineage>
        <taxon>Bacteria</taxon>
        <taxon>Pseudomonadati</taxon>
        <taxon>Pseudomonadota</taxon>
        <taxon>Alphaproteobacteria</taxon>
        <taxon>Hyphomicrobiales</taxon>
        <taxon>Stappiaceae</taxon>
        <taxon>Roseibium</taxon>
    </lineage>
</organism>
<dbReference type="PANTHER" id="PTHR11895">
    <property type="entry name" value="TRANSAMIDASE"/>
    <property type="match status" value="1"/>
</dbReference>
<dbReference type="Proteomes" id="UP001209803">
    <property type="component" value="Chromosome"/>
</dbReference>
<accession>A0ABY8F7F5</accession>
<feature type="domain" description="Amidase" evidence="1">
    <location>
        <begin position="11"/>
        <end position="422"/>
    </location>
</feature>